<proteinExistence type="predicted"/>
<name>A0A1A9VMN8_GLOAU</name>
<dbReference type="Proteomes" id="UP000078200">
    <property type="component" value="Unassembled WGS sequence"/>
</dbReference>
<dbReference type="STRING" id="7395.A0A1A9VMN8"/>
<feature type="region of interest" description="Disordered" evidence="1">
    <location>
        <begin position="52"/>
        <end position="75"/>
    </location>
</feature>
<sequence>MNKFRKTILRQYHNNSKKITTIRVIFIPQGRAFTCVSKQEMEAQLFNEHSALTHKRTGSGSWRKGSRRLSAQQRNMPLQSTNSFLAVTAVNNCAGNSSSGNSASSTTTTADKLSTSTGTETKVCDEKNRDCKVTIEAEKTVLAINNE</sequence>
<dbReference type="AlphaFoldDB" id="A0A1A9VMN8"/>
<organism evidence="2 3">
    <name type="scientific">Glossina austeni</name>
    <name type="common">Savannah tsetse fly</name>
    <dbReference type="NCBI Taxonomy" id="7395"/>
    <lineage>
        <taxon>Eukaryota</taxon>
        <taxon>Metazoa</taxon>
        <taxon>Ecdysozoa</taxon>
        <taxon>Arthropoda</taxon>
        <taxon>Hexapoda</taxon>
        <taxon>Insecta</taxon>
        <taxon>Pterygota</taxon>
        <taxon>Neoptera</taxon>
        <taxon>Endopterygota</taxon>
        <taxon>Diptera</taxon>
        <taxon>Brachycera</taxon>
        <taxon>Muscomorpha</taxon>
        <taxon>Hippoboscoidea</taxon>
        <taxon>Glossinidae</taxon>
        <taxon>Glossina</taxon>
    </lineage>
</organism>
<accession>A0A1A9VMN8</accession>
<evidence type="ECO:0000313" key="3">
    <source>
        <dbReference type="Proteomes" id="UP000078200"/>
    </source>
</evidence>
<evidence type="ECO:0000313" key="2">
    <source>
        <dbReference type="EnsemblMetazoa" id="GAUT041896-PA"/>
    </source>
</evidence>
<feature type="region of interest" description="Disordered" evidence="1">
    <location>
        <begin position="96"/>
        <end position="119"/>
    </location>
</feature>
<reference evidence="2" key="1">
    <citation type="submission" date="2020-05" db="UniProtKB">
        <authorList>
            <consortium name="EnsemblMetazoa"/>
        </authorList>
    </citation>
    <scope>IDENTIFICATION</scope>
    <source>
        <strain evidence="2">TTRI</strain>
    </source>
</reference>
<evidence type="ECO:0000256" key="1">
    <source>
        <dbReference type="SAM" id="MobiDB-lite"/>
    </source>
</evidence>
<dbReference type="VEuPathDB" id="VectorBase:GAUT041896"/>
<keyword evidence="3" id="KW-1185">Reference proteome</keyword>
<protein>
    <submittedName>
        <fullName evidence="2">Uncharacterized protein</fullName>
    </submittedName>
</protein>
<dbReference type="EnsemblMetazoa" id="GAUT041896-RA">
    <property type="protein sequence ID" value="GAUT041896-PA"/>
    <property type="gene ID" value="GAUT041896"/>
</dbReference>